<feature type="transmembrane region" description="Helical" evidence="1">
    <location>
        <begin position="67"/>
        <end position="87"/>
    </location>
</feature>
<organism evidence="2 3">
    <name type="scientific">Sulfobacillus thermotolerans</name>
    <dbReference type="NCBI Taxonomy" id="338644"/>
    <lineage>
        <taxon>Bacteria</taxon>
        <taxon>Bacillati</taxon>
        <taxon>Bacillota</taxon>
        <taxon>Clostridia</taxon>
        <taxon>Eubacteriales</taxon>
        <taxon>Clostridiales Family XVII. Incertae Sedis</taxon>
        <taxon>Sulfobacillus</taxon>
    </lineage>
</organism>
<feature type="transmembrane region" description="Helical" evidence="1">
    <location>
        <begin position="38"/>
        <end position="55"/>
    </location>
</feature>
<evidence type="ECO:0000313" key="2">
    <source>
        <dbReference type="EMBL" id="AUW94116.1"/>
    </source>
</evidence>
<keyword evidence="1" id="KW-0472">Membrane</keyword>
<evidence type="ECO:0000256" key="1">
    <source>
        <dbReference type="SAM" id="Phobius"/>
    </source>
</evidence>
<name>A0ABM6RRP0_9FIRM</name>
<accession>A0ABM6RRP0</accession>
<keyword evidence="1" id="KW-1133">Transmembrane helix</keyword>
<proteinExistence type="predicted"/>
<gene>
    <name evidence="2" type="ORF">BXT84_09250</name>
</gene>
<dbReference type="EMBL" id="CP019454">
    <property type="protein sequence ID" value="AUW94116.1"/>
    <property type="molecule type" value="Genomic_DNA"/>
</dbReference>
<evidence type="ECO:0000313" key="3">
    <source>
        <dbReference type="Proteomes" id="UP000325292"/>
    </source>
</evidence>
<protein>
    <submittedName>
        <fullName evidence="2">Uncharacterized protein</fullName>
    </submittedName>
</protein>
<dbReference type="Proteomes" id="UP000325292">
    <property type="component" value="Chromosome"/>
</dbReference>
<feature type="transmembrane region" description="Helical" evidence="1">
    <location>
        <begin position="6"/>
        <end position="26"/>
    </location>
</feature>
<keyword evidence="3" id="KW-1185">Reference proteome</keyword>
<keyword evidence="1" id="KW-0812">Transmembrane</keyword>
<sequence>MTKRWALVTASGIGAISAAALYIITLRYESWAMTWHQGSVFLGFGPFQIFYAQVFPRFHGLSDVTMGIGWGVVFDPLLISYGVYRLLSRYRSD</sequence>
<reference evidence="2 3" key="1">
    <citation type="journal article" date="2019" name="Sci. Rep.">
        <title>Sulfobacillus thermotolerans: new insights into resistance and metabolic capacities of acidophilic chemolithotrophs.</title>
        <authorList>
            <person name="Panyushkina A.E."/>
            <person name="Babenko V.V."/>
            <person name="Nikitina A.S."/>
            <person name="Selezneva O.V."/>
            <person name="Tsaplina I.A."/>
            <person name="Letarova M.A."/>
            <person name="Kostryukova E.S."/>
            <person name="Letarov A.V."/>
        </authorList>
    </citation>
    <scope>NUCLEOTIDE SEQUENCE [LARGE SCALE GENOMIC DNA]</scope>
    <source>
        <strain evidence="2 3">Kr1</strain>
    </source>
</reference>